<evidence type="ECO:0008006" key="10">
    <source>
        <dbReference type="Google" id="ProtNLM"/>
    </source>
</evidence>
<evidence type="ECO:0000313" key="8">
    <source>
        <dbReference type="EMBL" id="RAV31734.1"/>
    </source>
</evidence>
<dbReference type="InterPro" id="IPR051907">
    <property type="entry name" value="DoxX-like_oxidoreductase"/>
</dbReference>
<keyword evidence="5 7" id="KW-1133">Transmembrane helix</keyword>
<keyword evidence="3" id="KW-1003">Cell membrane</keyword>
<feature type="transmembrane region" description="Helical" evidence="7">
    <location>
        <begin position="107"/>
        <end position="125"/>
    </location>
</feature>
<comment type="similarity">
    <text evidence="2">Belongs to the DoxX family.</text>
</comment>
<dbReference type="Proteomes" id="UP000251577">
    <property type="component" value="Unassembled WGS sequence"/>
</dbReference>
<accession>A0A364V518</accession>
<evidence type="ECO:0000256" key="7">
    <source>
        <dbReference type="SAM" id="Phobius"/>
    </source>
</evidence>
<evidence type="ECO:0000313" key="9">
    <source>
        <dbReference type="Proteomes" id="UP000251577"/>
    </source>
</evidence>
<protein>
    <recommendedName>
        <fullName evidence="10">DoxX family protein</fullName>
    </recommendedName>
</protein>
<organism evidence="8 9">
    <name type="scientific">Corynebacterium heidelbergense</name>
    <dbReference type="NCBI Taxonomy" id="2055947"/>
    <lineage>
        <taxon>Bacteria</taxon>
        <taxon>Bacillati</taxon>
        <taxon>Actinomycetota</taxon>
        <taxon>Actinomycetes</taxon>
        <taxon>Mycobacteriales</taxon>
        <taxon>Corynebacteriaceae</taxon>
        <taxon>Corynebacterium</taxon>
    </lineage>
</organism>
<dbReference type="RefSeq" id="WP_113631008.1">
    <property type="nucleotide sequence ID" value="NZ_QHCV01000062.1"/>
</dbReference>
<comment type="caution">
    <text evidence="8">The sequence shown here is derived from an EMBL/GenBank/DDBJ whole genome shotgun (WGS) entry which is preliminary data.</text>
</comment>
<feature type="transmembrane region" description="Helical" evidence="7">
    <location>
        <begin position="69"/>
        <end position="95"/>
    </location>
</feature>
<reference evidence="8 9" key="1">
    <citation type="journal article" date="2018" name="Syst. Appl. Microbiol.">
        <title>Corynebacterium heidelbergense sp. nov., isolated from the preen glands of Egyptian geese (Alopochen aegyptiacus).</title>
        <authorList>
            <person name="Braun M.S."/>
            <person name="Wang E."/>
            <person name="Zimmermann S."/>
            <person name="Wink M."/>
        </authorList>
    </citation>
    <scope>NUCLEOTIDE SEQUENCE [LARGE SCALE GENOMIC DNA]</scope>
    <source>
        <strain evidence="8 9">647</strain>
    </source>
</reference>
<evidence type="ECO:0000256" key="4">
    <source>
        <dbReference type="ARBA" id="ARBA00022692"/>
    </source>
</evidence>
<keyword evidence="4 7" id="KW-0812">Transmembrane</keyword>
<keyword evidence="9" id="KW-1185">Reference proteome</keyword>
<dbReference type="PANTHER" id="PTHR33452">
    <property type="entry name" value="OXIDOREDUCTASE CATD-RELATED"/>
    <property type="match status" value="1"/>
</dbReference>
<feature type="transmembrane region" description="Helical" evidence="7">
    <location>
        <begin position="9"/>
        <end position="27"/>
    </location>
</feature>
<evidence type="ECO:0000256" key="2">
    <source>
        <dbReference type="ARBA" id="ARBA00006679"/>
    </source>
</evidence>
<dbReference type="InterPro" id="IPR032808">
    <property type="entry name" value="DoxX"/>
</dbReference>
<keyword evidence="6 7" id="KW-0472">Membrane</keyword>
<dbReference type="GO" id="GO:0005886">
    <property type="term" value="C:plasma membrane"/>
    <property type="evidence" value="ECO:0007669"/>
    <property type="project" value="UniProtKB-SubCell"/>
</dbReference>
<name>A0A364V518_9CORY</name>
<evidence type="ECO:0000256" key="3">
    <source>
        <dbReference type="ARBA" id="ARBA00022475"/>
    </source>
</evidence>
<evidence type="ECO:0000256" key="6">
    <source>
        <dbReference type="ARBA" id="ARBA00023136"/>
    </source>
</evidence>
<comment type="subcellular location">
    <subcellularLocation>
        <location evidence="1">Cell membrane</location>
        <topology evidence="1">Multi-pass membrane protein</topology>
    </subcellularLocation>
</comment>
<evidence type="ECO:0000256" key="5">
    <source>
        <dbReference type="ARBA" id="ARBA00022989"/>
    </source>
</evidence>
<dbReference type="AlphaFoldDB" id="A0A364V518"/>
<evidence type="ECO:0000256" key="1">
    <source>
        <dbReference type="ARBA" id="ARBA00004651"/>
    </source>
</evidence>
<dbReference type="Pfam" id="PF07681">
    <property type="entry name" value="DoxX"/>
    <property type="match status" value="1"/>
</dbReference>
<dbReference type="PANTHER" id="PTHR33452:SF1">
    <property type="entry name" value="INNER MEMBRANE PROTEIN YPHA-RELATED"/>
    <property type="match status" value="1"/>
</dbReference>
<sequence>MNHPAVRDAALLILRVVLGIVFIAHGWDKAFLTGMNGPTGTIAQFERLGIPKAQMSAWGVAGWEMVGGALLLLGLLTSAVAGLMALFLAAAVYVANIDHGLFARNGGMELGLLCIAALIVVLVFGPGRASLDRALSRFS</sequence>
<proteinExistence type="inferred from homology"/>
<gene>
    <name evidence="8" type="ORF">DLJ54_06810</name>
</gene>
<dbReference type="EMBL" id="QHCV01000062">
    <property type="protein sequence ID" value="RAV31734.1"/>
    <property type="molecule type" value="Genomic_DNA"/>
</dbReference>